<evidence type="ECO:0000313" key="5">
    <source>
        <dbReference type="EMBL" id="SMG02346.1"/>
    </source>
</evidence>
<name>A0A103E356_9BURK</name>
<dbReference type="OrthoDB" id="6905271at2"/>
<dbReference type="Proteomes" id="UP000062788">
    <property type="component" value="Unassembled WGS sequence"/>
</dbReference>
<dbReference type="SMART" id="SM00823">
    <property type="entry name" value="PKS_PP"/>
    <property type="match status" value="1"/>
</dbReference>
<dbReference type="EMBL" id="LOWA01000028">
    <property type="protein sequence ID" value="KVE27523.1"/>
    <property type="molecule type" value="Genomic_DNA"/>
</dbReference>
<dbReference type="EMBL" id="FXAN01000095">
    <property type="protein sequence ID" value="SMG02346.1"/>
    <property type="molecule type" value="Genomic_DNA"/>
</dbReference>
<keyword evidence="2" id="KW-0597">Phosphoprotein</keyword>
<dbReference type="InterPro" id="IPR009081">
    <property type="entry name" value="PP-bd_ACP"/>
</dbReference>
<dbReference type="InterPro" id="IPR036736">
    <property type="entry name" value="ACP-like_sf"/>
</dbReference>
<dbReference type="SUPFAM" id="SSF47336">
    <property type="entry name" value="ACP-like"/>
    <property type="match status" value="1"/>
</dbReference>
<sequence>MTSPPLALADVKQLVESIVLRHVEPDTPLIESGLVDSVLAVEIVLRVDAEFGVQVPATEIAEHLASVHTLAVFIADNR</sequence>
<protein>
    <submittedName>
        <fullName evidence="4">Acyl carrier protein</fullName>
    </submittedName>
</protein>
<dbReference type="InterPro" id="IPR020806">
    <property type="entry name" value="PKS_PP-bd"/>
</dbReference>
<evidence type="ECO:0000313" key="6">
    <source>
        <dbReference type="Proteomes" id="UP000062788"/>
    </source>
</evidence>
<dbReference type="GO" id="GO:0031177">
    <property type="term" value="F:phosphopantetheine binding"/>
    <property type="evidence" value="ECO:0007669"/>
    <property type="project" value="InterPro"/>
</dbReference>
<evidence type="ECO:0000313" key="4">
    <source>
        <dbReference type="EMBL" id="KVE27523.1"/>
    </source>
</evidence>
<gene>
    <name evidence="5" type="ORF">BSIN_4987</name>
    <name evidence="4" type="ORF">WS67_11355</name>
</gene>
<keyword evidence="6" id="KW-1185">Reference proteome</keyword>
<accession>A0A103E356</accession>
<dbReference type="Proteomes" id="UP000198460">
    <property type="component" value="Unassembled WGS sequence"/>
</dbReference>
<reference evidence="4 6" key="1">
    <citation type="submission" date="2015-11" db="EMBL/GenBank/DDBJ databases">
        <title>Expanding the genomic diversity of Burkholderia species for the development of highly accurate diagnostics.</title>
        <authorList>
            <person name="Sahl J."/>
            <person name="Keim P."/>
            <person name="Wagner D."/>
        </authorList>
    </citation>
    <scope>NUCLEOTIDE SEQUENCE [LARGE SCALE GENOMIC DNA]</scope>
    <source>
        <strain evidence="4 6">TSV85</strain>
    </source>
</reference>
<evidence type="ECO:0000256" key="2">
    <source>
        <dbReference type="ARBA" id="ARBA00022553"/>
    </source>
</evidence>
<dbReference type="Pfam" id="PF00550">
    <property type="entry name" value="PP-binding"/>
    <property type="match status" value="1"/>
</dbReference>
<evidence type="ECO:0000259" key="3">
    <source>
        <dbReference type="PROSITE" id="PS50075"/>
    </source>
</evidence>
<evidence type="ECO:0000256" key="1">
    <source>
        <dbReference type="ARBA" id="ARBA00022450"/>
    </source>
</evidence>
<evidence type="ECO:0000313" key="7">
    <source>
        <dbReference type="Proteomes" id="UP000198460"/>
    </source>
</evidence>
<keyword evidence="1" id="KW-0596">Phosphopantetheine</keyword>
<dbReference type="RefSeq" id="WP_059516342.1">
    <property type="nucleotide sequence ID" value="NZ_CP013449.1"/>
</dbReference>
<reference evidence="5 7" key="2">
    <citation type="submission" date="2017-04" db="EMBL/GenBank/DDBJ databases">
        <authorList>
            <person name="Afonso C.L."/>
            <person name="Miller P.J."/>
            <person name="Scott M.A."/>
            <person name="Spackman E."/>
            <person name="Goraichik I."/>
            <person name="Dimitrov K.M."/>
            <person name="Suarez D.L."/>
            <person name="Swayne D.E."/>
        </authorList>
    </citation>
    <scope>NUCLEOTIDE SEQUENCE [LARGE SCALE GENOMIC DNA]</scope>
    <source>
        <strain evidence="5">LMG 28154</strain>
    </source>
</reference>
<dbReference type="Gene3D" id="1.10.1200.10">
    <property type="entry name" value="ACP-like"/>
    <property type="match status" value="1"/>
</dbReference>
<feature type="domain" description="Carrier" evidence="3">
    <location>
        <begin position="1"/>
        <end position="78"/>
    </location>
</feature>
<organism evidence="4 6">
    <name type="scientific">Burkholderia singularis</name>
    <dbReference type="NCBI Taxonomy" id="1503053"/>
    <lineage>
        <taxon>Bacteria</taxon>
        <taxon>Pseudomonadati</taxon>
        <taxon>Pseudomonadota</taxon>
        <taxon>Betaproteobacteria</taxon>
        <taxon>Burkholderiales</taxon>
        <taxon>Burkholderiaceae</taxon>
        <taxon>Burkholderia</taxon>
        <taxon>pseudomallei group</taxon>
    </lineage>
</organism>
<dbReference type="PROSITE" id="PS50075">
    <property type="entry name" value="CARRIER"/>
    <property type="match status" value="1"/>
</dbReference>
<proteinExistence type="predicted"/>
<dbReference type="AlphaFoldDB" id="A0A103E356"/>